<gene>
    <name evidence="4" type="ORF">WJX84_010236</name>
</gene>
<sequence>MLPSRKAVLLGFTLLSWNVASAAEGIGGDAVDVETQYEQAYAILQTGAPKDASRGAAILTSLTGLRPSPASAENEPASAASSPFPGDSAPDAVDSASTGSPTRGRQPAPLLKHASMQVDLEAHGPALRELSFLYATGQAVPQDSGLSYALMEAAAARGDPTAQGAMGFQQSLGLHPPPDRSQRPFSFGPTDPPRALLNYYFAASGNDSFSQMVLGYRHAHGLGVPKSCEAAVLYYHPVAEETIALAARPNSLPLVERERGRLTQRSVHQQRQTREQEMLHYQWFADMGNVDAQRAVGHMFTHGTLQDPARALQYFQQAADAGDSDAMAHLGHMYANGLGVPADNETAIEYFTDAGAESGHPSAIFGLGYMHLSGYGVEKDLKKAFQFFGAAAEQHHTEATFHLGLMYLHGWGVRQDKLLALRHLSLAAKVGHPLAMYNMAMLYLGPNPALPPSCPTALDLLKRVAEKGPQAACLQDGLEAFFAGDFDTALMLYLRAAEMGMELGQANAAWMLSHGYGYDKEGAAPIAVALHQKAAAQGNVEALLSIGDSYYYGRGVPRDWQRAAQVYGEAAAQRNPQALFNLGFMHEYGAGLPQDLHLAKRHYDKAMAAHRDAFGPVWLALASLWAHRAWLKMAPTFAPRWVGLWDMLFLRQEPTLGFGSGMGERSGLGVFLLMTRPVFRFTFGWLQSLLDLEGLSSYDDGRPLQGEEDPQRIGTPMNADEPSQGPWGDVSGWLGGDTGETLLLVALCLGLWAVGAPDLVAKATTKATPYQVTKMLAEDCTAVKVFGPGSGMPNQPCITAEGWEGGE</sequence>
<dbReference type="EMBL" id="JALJOV010001041">
    <property type="protein sequence ID" value="KAK9855789.1"/>
    <property type="molecule type" value="Genomic_DNA"/>
</dbReference>
<feature type="chain" id="PRO_5043721630" evidence="3">
    <location>
        <begin position="23"/>
        <end position="807"/>
    </location>
</feature>
<organism evidence="4 5">
    <name type="scientific">Apatococcus fuscideae</name>
    <dbReference type="NCBI Taxonomy" id="2026836"/>
    <lineage>
        <taxon>Eukaryota</taxon>
        <taxon>Viridiplantae</taxon>
        <taxon>Chlorophyta</taxon>
        <taxon>core chlorophytes</taxon>
        <taxon>Trebouxiophyceae</taxon>
        <taxon>Chlorellales</taxon>
        <taxon>Chlorellaceae</taxon>
        <taxon>Apatococcus</taxon>
    </lineage>
</organism>
<dbReference type="InterPro" id="IPR050767">
    <property type="entry name" value="Sel1_AlgK"/>
</dbReference>
<dbReference type="GO" id="GO:0005789">
    <property type="term" value="C:endoplasmic reticulum membrane"/>
    <property type="evidence" value="ECO:0007669"/>
    <property type="project" value="TreeGrafter"/>
</dbReference>
<dbReference type="Proteomes" id="UP001485043">
    <property type="component" value="Unassembled WGS sequence"/>
</dbReference>
<feature type="region of interest" description="Disordered" evidence="2">
    <location>
        <begin position="700"/>
        <end position="725"/>
    </location>
</feature>
<comment type="caution">
    <text evidence="4">The sequence shown here is derived from an EMBL/GenBank/DDBJ whole genome shotgun (WGS) entry which is preliminary data.</text>
</comment>
<evidence type="ECO:0000256" key="1">
    <source>
        <dbReference type="ARBA" id="ARBA00038101"/>
    </source>
</evidence>
<dbReference type="AlphaFoldDB" id="A0AAW1SSX4"/>
<dbReference type="InterPro" id="IPR011990">
    <property type="entry name" value="TPR-like_helical_dom_sf"/>
</dbReference>
<feature type="region of interest" description="Disordered" evidence="2">
    <location>
        <begin position="65"/>
        <end position="108"/>
    </location>
</feature>
<comment type="similarity">
    <text evidence="1">Belongs to the sel-1 family.</text>
</comment>
<dbReference type="PANTHER" id="PTHR11102">
    <property type="entry name" value="SEL-1-LIKE PROTEIN"/>
    <property type="match status" value="1"/>
</dbReference>
<keyword evidence="5" id="KW-1185">Reference proteome</keyword>
<evidence type="ECO:0000256" key="2">
    <source>
        <dbReference type="SAM" id="MobiDB-lite"/>
    </source>
</evidence>
<dbReference type="GO" id="GO:0036503">
    <property type="term" value="P:ERAD pathway"/>
    <property type="evidence" value="ECO:0007669"/>
    <property type="project" value="TreeGrafter"/>
</dbReference>
<evidence type="ECO:0000313" key="4">
    <source>
        <dbReference type="EMBL" id="KAK9855789.1"/>
    </source>
</evidence>
<accession>A0AAW1SSX4</accession>
<dbReference type="SMART" id="SM00671">
    <property type="entry name" value="SEL1"/>
    <property type="match status" value="10"/>
</dbReference>
<reference evidence="4 5" key="1">
    <citation type="journal article" date="2024" name="Nat. Commun.">
        <title>Phylogenomics reveals the evolutionary origins of lichenization in chlorophyte algae.</title>
        <authorList>
            <person name="Puginier C."/>
            <person name="Libourel C."/>
            <person name="Otte J."/>
            <person name="Skaloud P."/>
            <person name="Haon M."/>
            <person name="Grisel S."/>
            <person name="Petersen M."/>
            <person name="Berrin J.G."/>
            <person name="Delaux P.M."/>
            <person name="Dal Grande F."/>
            <person name="Keller J."/>
        </authorList>
    </citation>
    <scope>NUCLEOTIDE SEQUENCE [LARGE SCALE GENOMIC DNA]</scope>
    <source>
        <strain evidence="4 5">SAG 2523</strain>
    </source>
</reference>
<dbReference type="Pfam" id="PF08238">
    <property type="entry name" value="Sel1"/>
    <property type="match status" value="11"/>
</dbReference>
<evidence type="ECO:0000313" key="5">
    <source>
        <dbReference type="Proteomes" id="UP001485043"/>
    </source>
</evidence>
<feature type="signal peptide" evidence="3">
    <location>
        <begin position="1"/>
        <end position="22"/>
    </location>
</feature>
<name>A0AAW1SSX4_9CHLO</name>
<dbReference type="InterPro" id="IPR006597">
    <property type="entry name" value="Sel1-like"/>
</dbReference>
<keyword evidence="3" id="KW-0732">Signal</keyword>
<dbReference type="Gene3D" id="1.25.40.10">
    <property type="entry name" value="Tetratricopeptide repeat domain"/>
    <property type="match status" value="4"/>
</dbReference>
<protein>
    <submittedName>
        <fullName evidence="4">Uncharacterized protein</fullName>
    </submittedName>
</protein>
<dbReference type="PANTHER" id="PTHR11102:SF147">
    <property type="entry name" value="SEL1L ADAPTOR SUBUNIT OF ERAD E3 UBIQUITIN LIGASE"/>
    <property type="match status" value="1"/>
</dbReference>
<feature type="compositionally biased region" description="Low complexity" evidence="2">
    <location>
        <begin position="67"/>
        <end position="92"/>
    </location>
</feature>
<dbReference type="SUPFAM" id="SSF81901">
    <property type="entry name" value="HCP-like"/>
    <property type="match status" value="3"/>
</dbReference>
<evidence type="ECO:0000256" key="3">
    <source>
        <dbReference type="SAM" id="SignalP"/>
    </source>
</evidence>
<proteinExistence type="inferred from homology"/>